<evidence type="ECO:0000256" key="1">
    <source>
        <dbReference type="ARBA" id="ARBA00022737"/>
    </source>
</evidence>
<dbReference type="GO" id="GO:0005524">
    <property type="term" value="F:ATP binding"/>
    <property type="evidence" value="ECO:0007669"/>
    <property type="project" value="UniProtKB-UniRule"/>
</dbReference>
<gene>
    <name evidence="6" type="primary">eccCb1_3</name>
    <name evidence="6" type="ORF">BIN_B_04456</name>
</gene>
<dbReference type="PANTHER" id="PTHR22683">
    <property type="entry name" value="SPORULATION PROTEIN RELATED"/>
    <property type="match status" value="1"/>
</dbReference>
<dbReference type="PANTHER" id="PTHR22683:SF1">
    <property type="entry name" value="TYPE VII SECRETION SYSTEM PROTEIN ESSC"/>
    <property type="match status" value="1"/>
</dbReference>
<keyword evidence="1" id="KW-0677">Repeat</keyword>
<dbReference type="InterPro" id="IPR023837">
    <property type="entry name" value="EccCb-like_Actinobacteria"/>
</dbReference>
<dbReference type="GO" id="GO:0003677">
    <property type="term" value="F:DNA binding"/>
    <property type="evidence" value="ECO:0007669"/>
    <property type="project" value="InterPro"/>
</dbReference>
<feature type="binding site" evidence="4">
    <location>
        <begin position="137"/>
        <end position="144"/>
    </location>
    <ligand>
        <name>ATP</name>
        <dbReference type="ChEBI" id="CHEBI:30616"/>
    </ligand>
</feature>
<dbReference type="InterPro" id="IPR002543">
    <property type="entry name" value="FtsK_dom"/>
</dbReference>
<feature type="domain" description="FtsK" evidence="5">
    <location>
        <begin position="481"/>
        <end position="676"/>
    </location>
</feature>
<keyword evidence="2 4" id="KW-0547">Nucleotide-binding</keyword>
<dbReference type="InterPro" id="IPR050206">
    <property type="entry name" value="FtsK/SpoIIIE/SftA"/>
</dbReference>
<feature type="domain" description="FtsK" evidence="5">
    <location>
        <begin position="797"/>
        <end position="987"/>
    </location>
</feature>
<feature type="binding site" evidence="4">
    <location>
        <begin position="499"/>
        <end position="506"/>
    </location>
    <ligand>
        <name>ATP</name>
        <dbReference type="ChEBI" id="CHEBI:30616"/>
    </ligand>
</feature>
<dbReference type="SUPFAM" id="SSF52540">
    <property type="entry name" value="P-loop containing nucleoside triphosphate hydrolases"/>
    <property type="match status" value="2"/>
</dbReference>
<proteinExistence type="predicted"/>
<sequence length="1033" mass="113227">MSEFALYVSKDAVRDDAGFFAVPDTLDLATATAFARKMARYHVEEQVSGASQERATKVVDLFELLGIADAGNIDVDRAWAATRSGPPHPDEEGMYLWGEQWLRFPVGRDPQSGRVIALDFKEVHEFDGMGHHMVIVGTTGSGKSEFLKTLIASACLTHSPESLNIAFFDFKGTSTAHAIARFPHVVAAMNNLRNDSLWIKRMGDVLYGEMERRKRMLDRAQVGDVAEYEFLRIHGGEKLRPIPHLLLIVDEFTQMFVEHPEAKAVMDEVGRQGRSYGLRLVMGSQRLGHEMAQGIMSNIPIRLALRTVGDVDSQAVIGSNEANYLPVKPAGAGLLKVSGRTRLTRLQTAFVSKGYVPPRKAVAATVRAAAGYMPPQEFSVTGMAPLETPPVVAEAVEPAAPRQVIGEDGRAVKQVQAAVKSLASHNFEPTRPMWLPPLVPLPVDELVRRLRGRPWQQDYGVDTDVSVLRFPVGLEDRPFFHRQVVYAPNLADTNCAVVGEGDAGKTVAITTMIAGAALMYTPERVQFYVLAFSGPDLNLVAQLPHVGGFARETDAERVKRTVAEMVALIEERELAFGKFGLTLSKFRARKFGGEQGDLPQDTFGDVFLVIDGWAPFQDSFAMLVGDVMRILEKGPRYGVHVIVSANGWIAGKMVSGMANLLTSNVELKLSSTDDRTKNDLGVAKEVPSGDRVVYLGADEEESGQDERQQTVKVRGRGTSMEGFHFQTGLPRISVDGRVVDIAAALHLITEQAGNESAATRVRMLPRSITLDEVFAKWRERDEHPGGQVPFGISEVQLVPAVANFAASPHFLLAGRPECGLSTALATLAQSVMRTYSPEQAQIYVIDPFNDLLQVVEGDHLGDYVFHEDRIRALADRLGAELESRRPTEELTQRELAAGTRRWSGPEIFVFVDREEEVQRMDRGGFQPGSGYPLAPLVPLITRGKEVGLHLIVSRRSPHWQRAINSPLVGQLVRGGAAGVVMDGDRAEGPILDQTKADKFHPGRGIYVTDALVAPVQIALPSREGRPPAVHMGR</sequence>
<feature type="binding site" evidence="4">
    <location>
        <begin position="814"/>
        <end position="821"/>
    </location>
    <ligand>
        <name>ATP</name>
        <dbReference type="ChEBI" id="CHEBI:30616"/>
    </ligand>
</feature>
<evidence type="ECO:0000256" key="4">
    <source>
        <dbReference type="PROSITE-ProRule" id="PRU00289"/>
    </source>
</evidence>
<dbReference type="Gene3D" id="3.40.50.300">
    <property type="entry name" value="P-loop containing nucleotide triphosphate hydrolases"/>
    <property type="match status" value="3"/>
</dbReference>
<dbReference type="AlphaFoldDB" id="A0A653F012"/>
<accession>A0A653F012</accession>
<organism evidence="6">
    <name type="scientific">Mycobacterium riyadhense</name>
    <dbReference type="NCBI Taxonomy" id="486698"/>
    <lineage>
        <taxon>Bacteria</taxon>
        <taxon>Bacillati</taxon>
        <taxon>Actinomycetota</taxon>
        <taxon>Actinomycetes</taxon>
        <taxon>Mycobacteriales</taxon>
        <taxon>Mycobacteriaceae</taxon>
        <taxon>Mycobacterium</taxon>
    </lineage>
</organism>
<reference evidence="6" key="1">
    <citation type="submission" date="2019-05" db="EMBL/GenBank/DDBJ databases">
        <authorList>
            <person name="Naeem R."/>
            <person name="Antony C."/>
            <person name="Guan Q."/>
        </authorList>
    </citation>
    <scope>NUCLEOTIDE SEQUENCE</scope>
    <source>
        <strain evidence="6">2</strain>
    </source>
</reference>
<dbReference type="NCBIfam" id="TIGR03925">
    <property type="entry name" value="T7SS_EccC_b"/>
    <property type="match status" value="1"/>
</dbReference>
<evidence type="ECO:0000259" key="5">
    <source>
        <dbReference type="PROSITE" id="PS50901"/>
    </source>
</evidence>
<dbReference type="EMBL" id="LR589131">
    <property type="protein sequence ID" value="VTP02302.1"/>
    <property type="molecule type" value="Genomic_DNA"/>
</dbReference>
<feature type="domain" description="FtsK" evidence="5">
    <location>
        <begin position="113"/>
        <end position="314"/>
    </location>
</feature>
<evidence type="ECO:0000256" key="3">
    <source>
        <dbReference type="ARBA" id="ARBA00022840"/>
    </source>
</evidence>
<dbReference type="InterPro" id="IPR027417">
    <property type="entry name" value="P-loop_NTPase"/>
</dbReference>
<dbReference type="CDD" id="cd01127">
    <property type="entry name" value="TrwB_TraG_TraD_VirD4"/>
    <property type="match status" value="1"/>
</dbReference>
<evidence type="ECO:0000256" key="2">
    <source>
        <dbReference type="ARBA" id="ARBA00022741"/>
    </source>
</evidence>
<dbReference type="Pfam" id="PF01580">
    <property type="entry name" value="FtsK_SpoIIIE"/>
    <property type="match status" value="3"/>
</dbReference>
<dbReference type="PROSITE" id="PS50901">
    <property type="entry name" value="FTSK"/>
    <property type="match status" value="3"/>
</dbReference>
<keyword evidence="3 4" id="KW-0067">ATP-binding</keyword>
<evidence type="ECO:0000313" key="6">
    <source>
        <dbReference type="EMBL" id="VTP02302.1"/>
    </source>
</evidence>
<name>A0A653F012_9MYCO</name>
<protein>
    <submittedName>
        <fullName evidence="6">ESX-1 secretion system protein EccCb1</fullName>
    </submittedName>
</protein>